<dbReference type="InterPro" id="IPR026219">
    <property type="entry name" value="Jagged/Serrate"/>
</dbReference>
<feature type="domain" description="EGF-like" evidence="21">
    <location>
        <begin position="587"/>
        <end position="625"/>
    </location>
</feature>
<evidence type="ECO:0000256" key="14">
    <source>
        <dbReference type="ARBA" id="ARBA00023157"/>
    </source>
</evidence>
<dbReference type="GO" id="GO:0048100">
    <property type="term" value="P:wing disc anterior/posterior pattern formation"/>
    <property type="evidence" value="ECO:0007669"/>
    <property type="project" value="UniProtKB-ARBA"/>
</dbReference>
<sequence>MMCSVMWRLLCRSMTHGYLIQFFLLLLYLLQCAHGSGFFELQVLEMDNPRGELVTGECCGGATRVGSRCQSPCNTFFRLCLKEYQSNVTSTGSCSFGNSSSPVLGRDSFTLADPERGKLVLPFSFRWTRSFTLILQAVDHSNFTLPITNNIIEEAIYSGIIDPSPEWHTLNHRALKARITYRVRVKCDNHYYNATCTKFCRPRNDKFGHYRCDSNGDKECIEGWKGVNCEIAACKTGCHPVHGRCDKPGECNCRPGWRGDFCDQCEPYPGCKHGYCNGSSWQCICDTNWGGILCDQDLNYCGTHEPCLNGGTCENTAPDAHLCTCPEGFSGTNCEVVDNPCAPAPCQHGGTCMEAGGSFNCECAPGWAGPTCSIDVDECASAPCQNGGNCVDMEDAFSCKCPAAWEGNVCQFDADECLTNPCVNALSCTNLVGDYHCKCRVGWMGKNCDQNINDCVGQCQHGATCIDLVNDYHCACLPGFTGRDCATDIDDCASNPCKNGGECVDQVNEYRCICPVGFTGHECENDYDHCNPDPCENKAPCFNTQADYYCHCPEKWQGKNCSLPKLVCDHPPCDNGFDGCAVVSAAGINRISSPSVCGEHGHCVHSLGIGYHCSCQPGYTGKYCHENINDCKVNPCENGGTCVDKVNAFQCICKEGWEGALCSIDADDCNPNPCLNNGNCSDRIADFECRCRDGWKGKTCTLKDSHCDHSTCKNGGSCQDLGNTFVCRCPPDWEGTTCHIAKQTACRSNPCQNGGTCVNTGEYYQCICRDGFTGNHCQEDVNDCIPQPCYNGGKCIDGVNWFLCECANGFTGPDCRINVNDCASSPCGYGGTCMDGIGEFQCICPPGRRGKMCELKDITYLPVPGSCAWQGHNLENNATWQHQCNTCVCASGIVKCTKIWCGLGNCRSTDTQNVICNPNQVCVPSPAESCLIPPCMPYGECRDLESGRRVKPPSLPSPTTCWPNQAVLSNNCARLTLLLDRIKLPTGITVEGLCSDLRRLLANYEAANDYQNELVLLCDLKMDYNDTVEVTLSGTEGVLEGIRILGEAISRKQTSLLALTSIVEVKVETALVSEEPPSNKYLIALICFILIGICAAVVAVLLYLRQRRRNLGLSGVNLSPSLDPCHRNHEDEKSNNLQNEENLRRYANPLKDDVGSMASLSSTSACGLDIPKVSIVRPLSTLLPHENSSEMLEMISEADCPGSRKTLHVAPSTSADNNTIKLNDSLKLHENIRLSEGLKPTHRNSQIMLYKAQNADVRKNTAAFDDSVAHKDFSKSVINVNKQRTTQQNTNSADVLTVLV</sequence>
<dbReference type="Pfam" id="PF21700">
    <property type="entry name" value="EGF_DL_JAG"/>
    <property type="match status" value="2"/>
</dbReference>
<dbReference type="InterPro" id="IPR001007">
    <property type="entry name" value="VWF_dom"/>
</dbReference>
<dbReference type="SUPFAM" id="SSF57196">
    <property type="entry name" value="EGF/Laminin"/>
    <property type="match status" value="9"/>
</dbReference>
<feature type="disulfide bond" evidence="16">
    <location>
        <begin position="253"/>
        <end position="262"/>
    </location>
</feature>
<protein>
    <recommendedName>
        <fullName evidence="18">Delta-like protein</fullName>
    </recommendedName>
</protein>
<evidence type="ECO:0000256" key="3">
    <source>
        <dbReference type="ARBA" id="ARBA00022475"/>
    </source>
</evidence>
<dbReference type="Gene3D" id="2.10.25.10">
    <property type="entry name" value="Laminin"/>
    <property type="match status" value="15"/>
</dbReference>
<feature type="domain" description="EGF-like" evidence="21">
    <location>
        <begin position="665"/>
        <end position="701"/>
    </location>
</feature>
<evidence type="ECO:0000256" key="7">
    <source>
        <dbReference type="ARBA" id="ARBA00022737"/>
    </source>
</evidence>
<evidence type="ECO:0000256" key="11">
    <source>
        <dbReference type="ARBA" id="ARBA00022976"/>
    </source>
</evidence>
<evidence type="ECO:0000256" key="16">
    <source>
        <dbReference type="PROSITE-ProRule" id="PRU00076"/>
    </source>
</evidence>
<dbReference type="OrthoDB" id="283575at2759"/>
<dbReference type="PANTHER" id="PTHR24049">
    <property type="entry name" value="CRUMBS FAMILY MEMBER"/>
    <property type="match status" value="1"/>
</dbReference>
<dbReference type="GO" id="GO:0007219">
    <property type="term" value="P:Notch signaling pathway"/>
    <property type="evidence" value="ECO:0007669"/>
    <property type="project" value="UniProtKB-KW"/>
</dbReference>
<evidence type="ECO:0000256" key="20">
    <source>
        <dbReference type="SAM" id="SignalP"/>
    </source>
</evidence>
<dbReference type="InterPro" id="IPR018097">
    <property type="entry name" value="EGF_Ca-bd_CS"/>
</dbReference>
<feature type="signal peptide" evidence="20">
    <location>
        <begin position="1"/>
        <end position="35"/>
    </location>
</feature>
<feature type="domain" description="EGF-like" evidence="21">
    <location>
        <begin position="818"/>
        <end position="854"/>
    </location>
</feature>
<dbReference type="FunFam" id="2.10.25.140:FF:000001">
    <property type="entry name" value="Delta-like protein"/>
    <property type="match status" value="1"/>
</dbReference>
<comment type="function">
    <text evidence="18">Putative Notch ligand involved in the mediation of Notch signaling.</text>
</comment>
<feature type="transmembrane region" description="Helical" evidence="19">
    <location>
        <begin position="1081"/>
        <end position="1104"/>
    </location>
</feature>
<dbReference type="FunFam" id="2.10.25.10:FF:000146">
    <property type="entry name" value="Putative neurogenic locus notch"/>
    <property type="match status" value="1"/>
</dbReference>
<evidence type="ECO:0000259" key="21">
    <source>
        <dbReference type="PROSITE" id="PS50026"/>
    </source>
</evidence>
<dbReference type="GO" id="GO:0035214">
    <property type="term" value="P:eye-antennal disc development"/>
    <property type="evidence" value="ECO:0007669"/>
    <property type="project" value="UniProtKB-ARBA"/>
</dbReference>
<keyword evidence="8" id="KW-0221">Differentiation</keyword>
<reference evidence="23" key="1">
    <citation type="journal article" date="2016" name="Sci. Rep.">
        <title>Molecular characterization of firefly nuptial gifts: a multi-omics approach sheds light on postcopulatory sexual selection.</title>
        <authorList>
            <person name="Al-Wathiqui N."/>
            <person name="Fallon T.R."/>
            <person name="South A."/>
            <person name="Weng J.K."/>
            <person name="Lewis S.M."/>
        </authorList>
    </citation>
    <scope>NUCLEOTIDE SEQUENCE</scope>
</reference>
<dbReference type="InterPro" id="IPR011651">
    <property type="entry name" value="Notch_ligand_N"/>
</dbReference>
<keyword evidence="14 16" id="KW-1015">Disulfide bond</keyword>
<feature type="chain" id="PRO_5013276782" description="Delta-like protein" evidence="20">
    <location>
        <begin position="36"/>
        <end position="1300"/>
    </location>
</feature>
<feature type="disulfide bond" evidence="16">
    <location>
        <begin position="325"/>
        <end position="334"/>
    </location>
</feature>
<dbReference type="FunFam" id="2.10.25.10:FF:000117">
    <property type="entry name" value="Delta-like protein"/>
    <property type="match status" value="1"/>
</dbReference>
<keyword evidence="6 18" id="KW-0732">Signal</keyword>
<dbReference type="FunFam" id="2.10.25.10:FF:000061">
    <property type="entry name" value="Delta-like protein"/>
    <property type="match status" value="2"/>
</dbReference>
<dbReference type="InterPro" id="IPR000152">
    <property type="entry name" value="EGF-type_Asp/Asn_hydroxyl_site"/>
</dbReference>
<feature type="domain" description="DSL" evidence="22">
    <location>
        <begin position="185"/>
        <end position="229"/>
    </location>
</feature>
<dbReference type="PROSITE" id="PS50026">
    <property type="entry name" value="EGF_3"/>
    <property type="match status" value="15"/>
</dbReference>
<dbReference type="FunFam" id="2.10.25.10:FF:000018">
    <property type="entry name" value="Delta-like 1"/>
    <property type="match status" value="1"/>
</dbReference>
<feature type="domain" description="EGF-like" evidence="21">
    <location>
        <begin position="375"/>
        <end position="411"/>
    </location>
</feature>
<dbReference type="PROSITE" id="PS51051">
    <property type="entry name" value="DSL"/>
    <property type="match status" value="1"/>
</dbReference>
<dbReference type="CDD" id="cd00054">
    <property type="entry name" value="EGF_CA"/>
    <property type="match status" value="13"/>
</dbReference>
<dbReference type="GO" id="GO:0009986">
    <property type="term" value="C:cell surface"/>
    <property type="evidence" value="ECO:0007669"/>
    <property type="project" value="UniProtKB-ARBA"/>
</dbReference>
<dbReference type="RefSeq" id="XP_031350392.1">
    <property type="nucleotide sequence ID" value="XM_031494532.1"/>
</dbReference>
<feature type="disulfide bond" evidence="16">
    <location>
        <begin position="439"/>
        <end position="448"/>
    </location>
</feature>
<feature type="domain" description="EGF-like" evidence="21">
    <location>
        <begin position="742"/>
        <end position="778"/>
    </location>
</feature>
<dbReference type="GO" id="GO:0051239">
    <property type="term" value="P:regulation of multicellular organismal process"/>
    <property type="evidence" value="ECO:0007669"/>
    <property type="project" value="UniProtKB-ARBA"/>
</dbReference>
<dbReference type="GO" id="GO:0046331">
    <property type="term" value="P:lateral inhibition"/>
    <property type="evidence" value="ECO:0007669"/>
    <property type="project" value="UniProtKB-ARBA"/>
</dbReference>
<dbReference type="GO" id="GO:0016324">
    <property type="term" value="C:apical plasma membrane"/>
    <property type="evidence" value="ECO:0007669"/>
    <property type="project" value="UniProtKB-ARBA"/>
</dbReference>
<evidence type="ECO:0000256" key="12">
    <source>
        <dbReference type="ARBA" id="ARBA00022989"/>
    </source>
</evidence>
<comment type="subcellular location">
    <subcellularLocation>
        <location evidence="1">Cell membrane</location>
        <topology evidence="1">Single-pass type I membrane protein</topology>
    </subcellularLocation>
    <subcellularLocation>
        <location evidence="18">Membrane</location>
        <topology evidence="18">Single-pass type I membrane protein</topology>
    </subcellularLocation>
</comment>
<dbReference type="Gene3D" id="2.10.25.140">
    <property type="match status" value="1"/>
</dbReference>
<dbReference type="InterPro" id="IPR009030">
    <property type="entry name" value="Growth_fac_rcpt_cys_sf"/>
</dbReference>
<feature type="disulfide bond" evidence="16">
    <location>
        <begin position="615"/>
        <end position="624"/>
    </location>
</feature>
<feature type="domain" description="EGF-like" evidence="21">
    <location>
        <begin position="627"/>
        <end position="663"/>
    </location>
</feature>
<feature type="domain" description="EGF-like" evidence="21">
    <location>
        <begin position="526"/>
        <end position="562"/>
    </location>
</feature>
<feature type="disulfide bond" evidence="16">
    <location>
        <begin position="363"/>
        <end position="372"/>
    </location>
</feature>
<name>A0A1Y1LEF6_PHOPY</name>
<feature type="disulfide bond" evidence="16">
    <location>
        <begin position="401"/>
        <end position="410"/>
    </location>
</feature>
<evidence type="ECO:0000256" key="19">
    <source>
        <dbReference type="SAM" id="Phobius"/>
    </source>
</evidence>
<evidence type="ECO:0000259" key="22">
    <source>
        <dbReference type="PROSITE" id="PS51051"/>
    </source>
</evidence>
<dbReference type="GO" id="GO:0048018">
    <property type="term" value="F:receptor ligand activity"/>
    <property type="evidence" value="ECO:0007669"/>
    <property type="project" value="UniProtKB-ARBA"/>
</dbReference>
<keyword evidence="2 18" id="KW-0217">Developmental protein</keyword>
<feature type="disulfide bond" evidence="16">
    <location>
        <begin position="514"/>
        <end position="523"/>
    </location>
</feature>
<evidence type="ECO:0000256" key="18">
    <source>
        <dbReference type="RuleBase" id="RU280815"/>
    </source>
</evidence>
<keyword evidence="9" id="KW-0106">Calcium</keyword>
<dbReference type="GO" id="GO:0007435">
    <property type="term" value="P:salivary gland morphogenesis"/>
    <property type="evidence" value="ECO:0007669"/>
    <property type="project" value="UniProtKB-ARBA"/>
</dbReference>
<dbReference type="InterPro" id="IPR051022">
    <property type="entry name" value="Notch_Cell-Fate_Det"/>
</dbReference>
<dbReference type="FunFam" id="2.10.25.10:FF:000431">
    <property type="entry name" value="Delta-like protein"/>
    <property type="match status" value="1"/>
</dbReference>
<dbReference type="PROSITE" id="PS01186">
    <property type="entry name" value="EGF_2"/>
    <property type="match status" value="10"/>
</dbReference>
<feature type="disulfide bond" evidence="16">
    <location>
        <begin position="455"/>
        <end position="465"/>
    </location>
</feature>
<dbReference type="CTD" id="107980446"/>
<evidence type="ECO:0000256" key="9">
    <source>
        <dbReference type="ARBA" id="ARBA00022837"/>
    </source>
</evidence>
<feature type="disulfide bond" evidence="16">
    <location>
        <begin position="806"/>
        <end position="815"/>
    </location>
</feature>
<accession>A0A1Y1LEF6</accession>
<evidence type="ECO:0000313" key="23">
    <source>
        <dbReference type="EMBL" id="JAV70355.1"/>
    </source>
</evidence>
<dbReference type="FunFam" id="2.10.25.10:FF:000007">
    <property type="entry name" value="Delta-like protein"/>
    <property type="match status" value="2"/>
</dbReference>
<dbReference type="GO" id="GO:0008587">
    <property type="term" value="P:imaginal disc-derived wing margin morphogenesis"/>
    <property type="evidence" value="ECO:0007669"/>
    <property type="project" value="UniProtKB-ARBA"/>
</dbReference>
<proteinExistence type="predicted"/>
<dbReference type="FunFam" id="2.10.25.10:FF:000391">
    <property type="entry name" value="Weary, isoform C"/>
    <property type="match status" value="1"/>
</dbReference>
<dbReference type="FunFam" id="2.10.25.10:FF:000173">
    <property type="entry name" value="Neurogenic locus notch protein 2"/>
    <property type="match status" value="1"/>
</dbReference>
<dbReference type="GO" id="GO:0042063">
    <property type="term" value="P:gliogenesis"/>
    <property type="evidence" value="ECO:0007669"/>
    <property type="project" value="UniProtKB-ARBA"/>
</dbReference>
<comment type="caution">
    <text evidence="16">Lacks conserved residue(s) required for the propagation of feature annotation.</text>
</comment>
<keyword evidence="3" id="KW-1003">Cell membrane</keyword>
<evidence type="ECO:0000256" key="6">
    <source>
        <dbReference type="ARBA" id="ARBA00022729"/>
    </source>
</evidence>
<dbReference type="GO" id="GO:0036011">
    <property type="term" value="P:imaginal disc-derived leg segmentation"/>
    <property type="evidence" value="ECO:0007669"/>
    <property type="project" value="UniProtKB-ARBA"/>
</dbReference>
<feature type="domain" description="EGF-like" evidence="21">
    <location>
        <begin position="337"/>
        <end position="373"/>
    </location>
</feature>
<dbReference type="SMART" id="SM00181">
    <property type="entry name" value="EGF"/>
    <property type="match status" value="17"/>
</dbReference>
<feature type="disulfide bond" evidence="16">
    <location>
        <begin position="476"/>
        <end position="485"/>
    </location>
</feature>
<dbReference type="PROSITE" id="PS00022">
    <property type="entry name" value="EGF_1"/>
    <property type="match status" value="15"/>
</dbReference>
<dbReference type="Pfam" id="PF12661">
    <property type="entry name" value="hEGF"/>
    <property type="match status" value="3"/>
</dbReference>
<dbReference type="SUPFAM" id="SSF57184">
    <property type="entry name" value="Growth factor receptor domain"/>
    <property type="match status" value="2"/>
</dbReference>
<feature type="domain" description="EGF-like" evidence="21">
    <location>
        <begin position="413"/>
        <end position="449"/>
    </location>
</feature>
<dbReference type="InterPro" id="IPR001774">
    <property type="entry name" value="DSL"/>
</dbReference>
<evidence type="ECO:0000256" key="4">
    <source>
        <dbReference type="ARBA" id="ARBA00022536"/>
    </source>
</evidence>
<evidence type="ECO:0000256" key="2">
    <source>
        <dbReference type="ARBA" id="ARBA00022473"/>
    </source>
</evidence>
<dbReference type="PROSITE" id="PS00010">
    <property type="entry name" value="ASX_HYDROXYL"/>
    <property type="match status" value="11"/>
</dbReference>
<feature type="disulfide bond" evidence="16">
    <location>
        <begin position="552"/>
        <end position="561"/>
    </location>
</feature>
<dbReference type="InterPro" id="IPR001881">
    <property type="entry name" value="EGF-like_Ca-bd_dom"/>
</dbReference>
<dbReference type="GO" id="GO:0043208">
    <property type="term" value="F:glycosphingolipid binding"/>
    <property type="evidence" value="ECO:0007669"/>
    <property type="project" value="UniProtKB-ARBA"/>
</dbReference>
<dbReference type="FunFam" id="2.10.25.10:FF:000004">
    <property type="entry name" value="Neurogenic locus notch 1"/>
    <property type="match status" value="1"/>
</dbReference>
<feature type="disulfide bond" evidence="16">
    <location>
        <begin position="653"/>
        <end position="662"/>
    </location>
</feature>
<feature type="disulfide bond" evidence="16">
    <location>
        <begin position="691"/>
        <end position="700"/>
    </location>
</feature>
<dbReference type="GO" id="GO:0048468">
    <property type="term" value="P:cell development"/>
    <property type="evidence" value="ECO:0007669"/>
    <property type="project" value="UniProtKB-ARBA"/>
</dbReference>
<dbReference type="Pfam" id="PF01414">
    <property type="entry name" value="DSL"/>
    <property type="match status" value="1"/>
</dbReference>
<organism evidence="23">
    <name type="scientific">Photinus pyralis</name>
    <name type="common">Common eastern firefly</name>
    <name type="synonym">Lampyris pyralis</name>
    <dbReference type="NCBI Taxonomy" id="7054"/>
    <lineage>
        <taxon>Eukaryota</taxon>
        <taxon>Metazoa</taxon>
        <taxon>Ecdysozoa</taxon>
        <taxon>Arthropoda</taxon>
        <taxon>Hexapoda</taxon>
        <taxon>Insecta</taxon>
        <taxon>Pterygota</taxon>
        <taxon>Neoptera</taxon>
        <taxon>Endopterygota</taxon>
        <taxon>Coleoptera</taxon>
        <taxon>Polyphaga</taxon>
        <taxon>Elateriformia</taxon>
        <taxon>Elateroidea</taxon>
        <taxon>Lampyridae</taxon>
        <taxon>Lampyrinae</taxon>
        <taxon>Photinus</taxon>
    </lineage>
</organism>
<dbReference type="FunFam" id="2.10.25.10:FF:000123">
    <property type="entry name" value="Crumbs homolog 1 (Drosophila)"/>
    <property type="match status" value="1"/>
</dbReference>
<dbReference type="GO" id="GO:0045179">
    <property type="term" value="C:apical cortex"/>
    <property type="evidence" value="ECO:0007669"/>
    <property type="project" value="UniProtKB-ARBA"/>
</dbReference>
<evidence type="ECO:0000256" key="1">
    <source>
        <dbReference type="ARBA" id="ARBA00004251"/>
    </source>
</evidence>
<evidence type="ECO:0000256" key="17">
    <source>
        <dbReference type="PROSITE-ProRule" id="PRU00377"/>
    </source>
</evidence>
<dbReference type="SMART" id="SM00215">
    <property type="entry name" value="VWC_out"/>
    <property type="match status" value="1"/>
</dbReference>
<dbReference type="PRINTS" id="PR02059">
    <property type="entry name" value="JAGGEDFAMILY"/>
</dbReference>
<keyword evidence="5 18" id="KW-0812">Transmembrane</keyword>
<evidence type="ECO:0000256" key="15">
    <source>
        <dbReference type="ARBA" id="ARBA00023180"/>
    </source>
</evidence>
<feature type="disulfide bond" evidence="17">
    <location>
        <begin position="220"/>
        <end position="229"/>
    </location>
</feature>
<feature type="domain" description="EGF-like" evidence="21">
    <location>
        <begin position="297"/>
        <end position="335"/>
    </location>
</feature>
<dbReference type="Pfam" id="PF07657">
    <property type="entry name" value="MNNL"/>
    <property type="match status" value="1"/>
</dbReference>
<dbReference type="FunFam" id="2.10.25.10:FF:000613">
    <property type="entry name" value="Delta-like protein"/>
    <property type="match status" value="1"/>
</dbReference>
<feature type="disulfide bond" evidence="16">
    <location>
        <begin position="768"/>
        <end position="777"/>
    </location>
</feature>
<dbReference type="GO" id="GO:0005509">
    <property type="term" value="F:calcium ion binding"/>
    <property type="evidence" value="ECO:0007669"/>
    <property type="project" value="InterPro"/>
</dbReference>
<dbReference type="GO" id="GO:0005112">
    <property type="term" value="F:Notch binding"/>
    <property type="evidence" value="ECO:0007669"/>
    <property type="project" value="InterPro"/>
</dbReference>
<dbReference type="SMART" id="SM00179">
    <property type="entry name" value="EGF_CA"/>
    <property type="match status" value="14"/>
</dbReference>
<dbReference type="GO" id="GO:0016330">
    <property type="term" value="P:second mitotic wave involved in compound eye morphogenesis"/>
    <property type="evidence" value="ECO:0007669"/>
    <property type="project" value="UniProtKB-ARBA"/>
</dbReference>
<feature type="domain" description="EGF-like" evidence="21">
    <location>
        <begin position="230"/>
        <end position="263"/>
    </location>
</feature>
<feature type="disulfide bond" evidence="16">
    <location>
        <begin position="729"/>
        <end position="738"/>
    </location>
</feature>
<feature type="domain" description="EGF-like" evidence="21">
    <location>
        <begin position="780"/>
        <end position="816"/>
    </location>
</feature>
<feature type="disulfide bond" evidence="17">
    <location>
        <begin position="187"/>
        <end position="196"/>
    </location>
</feature>
<dbReference type="Pfam" id="PF25024">
    <property type="entry name" value="EGF_TEN"/>
    <property type="match status" value="1"/>
</dbReference>
<dbReference type="Pfam" id="PF00008">
    <property type="entry name" value="EGF"/>
    <property type="match status" value="4"/>
</dbReference>
<dbReference type="GO" id="GO:0051093">
    <property type="term" value="P:negative regulation of developmental process"/>
    <property type="evidence" value="ECO:0007669"/>
    <property type="project" value="UniProtKB-ARBA"/>
</dbReference>
<keyword evidence="11" id="KW-0914">Notch signaling pathway</keyword>
<dbReference type="InterPro" id="IPR056986">
    <property type="entry name" value="JAG1_1/2_dom"/>
</dbReference>
<dbReference type="PROSITE" id="PS01187">
    <property type="entry name" value="EGF_CA"/>
    <property type="match status" value="4"/>
</dbReference>
<dbReference type="Pfam" id="PF23575">
    <property type="entry name" value="JAG1"/>
    <property type="match status" value="1"/>
</dbReference>
<evidence type="ECO:0000256" key="13">
    <source>
        <dbReference type="ARBA" id="ARBA00023136"/>
    </source>
</evidence>
<dbReference type="EMBL" id="GEZM01061580">
    <property type="protein sequence ID" value="JAV70355.1"/>
    <property type="molecule type" value="Transcribed_RNA"/>
</dbReference>
<evidence type="ECO:0000256" key="8">
    <source>
        <dbReference type="ARBA" id="ARBA00022782"/>
    </source>
</evidence>
<dbReference type="SMART" id="SM00051">
    <property type="entry name" value="DSL"/>
    <property type="match status" value="1"/>
</dbReference>
<feature type="disulfide bond" evidence="16">
    <location>
        <begin position="844"/>
        <end position="853"/>
    </location>
</feature>
<keyword evidence="10" id="KW-0832">Ubl conjugation</keyword>
<evidence type="ECO:0000256" key="5">
    <source>
        <dbReference type="ARBA" id="ARBA00022692"/>
    </source>
</evidence>
<dbReference type="KEGG" id="ppyr:116176063"/>
<dbReference type="GO" id="GO:0043005">
    <property type="term" value="C:neuron projection"/>
    <property type="evidence" value="ECO:0007669"/>
    <property type="project" value="UniProtKB-ARBA"/>
</dbReference>
<keyword evidence="15" id="KW-0325">Glycoprotein</keyword>
<dbReference type="Gene3D" id="2.60.40.3510">
    <property type="match status" value="1"/>
</dbReference>
<feature type="domain" description="EGF-like" evidence="21">
    <location>
        <begin position="451"/>
        <end position="486"/>
    </location>
</feature>
<keyword evidence="13 18" id="KW-0472">Membrane</keyword>
<dbReference type="FunFam" id="2.10.25.10:FF:000294">
    <property type="entry name" value="Delta-like protein"/>
    <property type="match status" value="1"/>
</dbReference>
<dbReference type="GeneID" id="116176063"/>
<feature type="disulfide bond" evidence="17">
    <location>
        <begin position="200"/>
        <end position="212"/>
    </location>
</feature>
<feature type="domain" description="EGF-like" evidence="21">
    <location>
        <begin position="703"/>
        <end position="739"/>
    </location>
</feature>
<evidence type="ECO:0000256" key="10">
    <source>
        <dbReference type="ARBA" id="ARBA00022843"/>
    </source>
</evidence>
<dbReference type="InterPro" id="IPR000742">
    <property type="entry name" value="EGF"/>
</dbReference>
<keyword evidence="7 18" id="KW-0677">Repeat</keyword>
<dbReference type="GO" id="GO:0030718">
    <property type="term" value="P:germ-line stem cell population maintenance"/>
    <property type="evidence" value="ECO:0007669"/>
    <property type="project" value="UniProtKB-ARBA"/>
</dbReference>
<keyword evidence="12 18" id="KW-1133">Transmembrane helix</keyword>
<keyword evidence="4 16" id="KW-0245">EGF-like domain</keyword>
<dbReference type="InterPro" id="IPR013032">
    <property type="entry name" value="EGF-like_CS"/>
</dbReference>
<feature type="domain" description="EGF-like" evidence="21">
    <location>
        <begin position="488"/>
        <end position="524"/>
    </location>
</feature>